<dbReference type="KEGG" id="vg:63026453"/>
<dbReference type="GeneID" id="63026453"/>
<evidence type="ECO:0000313" key="2">
    <source>
        <dbReference type="EMBL" id="AYR02874.1"/>
    </source>
</evidence>
<dbReference type="EMBL" id="MH976511">
    <property type="protein sequence ID" value="AYR02874.1"/>
    <property type="molecule type" value="Genomic_DNA"/>
</dbReference>
<name>A0A3G3M9Z3_9CAUD</name>
<dbReference type="Proteomes" id="UP000274072">
    <property type="component" value="Genome"/>
</dbReference>
<dbReference type="RefSeq" id="YP_010001944.1">
    <property type="nucleotide sequence ID" value="NC_053238.1"/>
</dbReference>
<reference evidence="2 3" key="1">
    <citation type="submission" date="2018-09" db="EMBL/GenBank/DDBJ databases">
        <authorList>
            <person name="Ashley E."/>
            <person name="Blue D.S."/>
            <person name="Cordova A."/>
            <person name="Iordan S."/>
            <person name="Karras L."/>
            <person name="Tso F."/>
            <person name="Ward R.E."/>
            <person name="Garlena R.A."/>
            <person name="Russell D.A."/>
            <person name="Pope W.H."/>
            <person name="Jacobs-Sera D."/>
            <person name="Hatfull G.F."/>
        </authorList>
    </citation>
    <scope>NUCLEOTIDE SEQUENCE [LARGE SCALE GENOMIC DNA]</scope>
</reference>
<accession>A0A3G3M9Z3</accession>
<evidence type="ECO:0000313" key="3">
    <source>
        <dbReference type="Proteomes" id="UP000274072"/>
    </source>
</evidence>
<sequence length="135" mass="15167">MTVHPNVFADTQNRLCVHAPRTSLDKMPYVLGAFNDVGHFIEYERVGEIPDGFYWAGAGARDLTAERRRRIEKRAAHATDDEQAFDDLLAGLRTLADVIATLSTRYTTACEDRDQQRARADAAEADLAEERRQAT</sequence>
<proteinExistence type="predicted"/>
<feature type="region of interest" description="Disordered" evidence="1">
    <location>
        <begin position="112"/>
        <end position="135"/>
    </location>
</feature>
<protein>
    <submittedName>
        <fullName evidence="2">Uncharacterized protein</fullName>
    </submittedName>
</protein>
<evidence type="ECO:0000256" key="1">
    <source>
        <dbReference type="SAM" id="MobiDB-lite"/>
    </source>
</evidence>
<gene>
    <name evidence="2" type="primary">66</name>
    <name evidence="2" type="ORF">SEA_GAEA_66</name>
</gene>
<keyword evidence="3" id="KW-1185">Reference proteome</keyword>
<organism evidence="2 3">
    <name type="scientific">Gordonia phage Gaea</name>
    <dbReference type="NCBI Taxonomy" id="2483669"/>
    <lineage>
        <taxon>Viruses</taxon>
        <taxon>Duplodnaviria</taxon>
        <taxon>Heunggongvirae</taxon>
        <taxon>Uroviricota</taxon>
        <taxon>Caudoviricetes</taxon>
        <taxon>Stackebrandtviridae</taxon>
        <taxon>Schenleyvirinae</taxon>
        <taxon>Kroosvirus</taxon>
        <taxon>Kroosvirus gaea</taxon>
    </lineage>
</organism>